<dbReference type="InterPro" id="IPR032466">
    <property type="entry name" value="Metal_Hydrolase"/>
</dbReference>
<dbReference type="InterPro" id="IPR032465">
    <property type="entry name" value="ACMSD"/>
</dbReference>
<dbReference type="OrthoDB" id="9771932at2"/>
<dbReference type="Gene3D" id="3.20.20.140">
    <property type="entry name" value="Metal-dependent hydrolases"/>
    <property type="match status" value="1"/>
</dbReference>
<proteinExistence type="predicted"/>
<dbReference type="InterPro" id="IPR006680">
    <property type="entry name" value="Amidohydro-rel"/>
</dbReference>
<protein>
    <recommendedName>
        <fullName evidence="2">Amidohydrolase-related domain-containing protein</fullName>
    </recommendedName>
</protein>
<dbReference type="AlphaFoldDB" id="A0A4R3L4Z5"/>
<keyword evidence="1" id="KW-0456">Lyase</keyword>
<dbReference type="GO" id="GO:0016831">
    <property type="term" value="F:carboxy-lyase activity"/>
    <property type="evidence" value="ECO:0007669"/>
    <property type="project" value="InterPro"/>
</dbReference>
<feature type="domain" description="Amidohydrolase-related" evidence="2">
    <location>
        <begin position="3"/>
        <end position="276"/>
    </location>
</feature>
<dbReference type="SUPFAM" id="SSF51556">
    <property type="entry name" value="Metallo-dependent hydrolases"/>
    <property type="match status" value="1"/>
</dbReference>
<dbReference type="PANTHER" id="PTHR21240">
    <property type="entry name" value="2-AMINO-3-CARBOXYLMUCONATE-6-SEMIALDEHYDE DECARBOXYLASE"/>
    <property type="match status" value="1"/>
</dbReference>
<gene>
    <name evidence="3" type="ORF">EDD65_101244</name>
</gene>
<name>A0A4R3L4Z5_9FIRM</name>
<dbReference type="PANTHER" id="PTHR21240:SF28">
    <property type="entry name" value="ISO-OROTATE DECARBOXYLASE (EUROFUNG)"/>
    <property type="match status" value="1"/>
</dbReference>
<dbReference type="Proteomes" id="UP000294567">
    <property type="component" value="Unassembled WGS sequence"/>
</dbReference>
<sequence>MRIDFHVHVTPPYIIENWEKVAQKEDYFKLLSESPVNKFATAENIVEEMEKSSVDKSVIFGFAFKDMGLCQYVNDYVIESIKKYPNKFIGYISVVPNSNQLEKEIDRCMDKGLCGIGELFPDGQGFDISNPNEMKNLANICIERNLPVIIHTNEPVGHYYSGKTDTTPVKAYKFAESFPDLKIIFAHWGGGLLFYELMPEIKAQNKNVYYDTAASPFLYDKSIYRVAKEIGILDKILFGSDFPLISMKRYIKEIENSGLNPTEQAKVLGKNALRIL</sequence>
<dbReference type="GO" id="GO:0019748">
    <property type="term" value="P:secondary metabolic process"/>
    <property type="evidence" value="ECO:0007669"/>
    <property type="project" value="TreeGrafter"/>
</dbReference>
<dbReference type="EMBL" id="SMAE01000001">
    <property type="protein sequence ID" value="TCS91739.1"/>
    <property type="molecule type" value="Genomic_DNA"/>
</dbReference>
<evidence type="ECO:0000259" key="2">
    <source>
        <dbReference type="Pfam" id="PF04909"/>
    </source>
</evidence>
<dbReference type="Pfam" id="PF04909">
    <property type="entry name" value="Amidohydro_2"/>
    <property type="match status" value="1"/>
</dbReference>
<dbReference type="RefSeq" id="WP_132025604.1">
    <property type="nucleotide sequence ID" value="NZ_CP068564.1"/>
</dbReference>
<dbReference type="GO" id="GO:0016787">
    <property type="term" value="F:hydrolase activity"/>
    <property type="evidence" value="ECO:0007669"/>
    <property type="project" value="InterPro"/>
</dbReference>
<evidence type="ECO:0000313" key="4">
    <source>
        <dbReference type="Proteomes" id="UP000294567"/>
    </source>
</evidence>
<reference evidence="3 4" key="1">
    <citation type="submission" date="2019-03" db="EMBL/GenBank/DDBJ databases">
        <title>Genomic Encyclopedia of Type Strains, Phase IV (KMG-IV): sequencing the most valuable type-strain genomes for metagenomic binning, comparative biology and taxonomic classification.</title>
        <authorList>
            <person name="Goeker M."/>
        </authorList>
    </citation>
    <scope>NUCLEOTIDE SEQUENCE [LARGE SCALE GENOMIC DNA]</scope>
    <source>
        <strain evidence="3 4">DSM 26752</strain>
    </source>
</reference>
<dbReference type="GO" id="GO:0005737">
    <property type="term" value="C:cytoplasm"/>
    <property type="evidence" value="ECO:0007669"/>
    <property type="project" value="TreeGrafter"/>
</dbReference>
<accession>A0A4R3L4Z5</accession>
<organism evidence="3 4">
    <name type="scientific">Keratinibaculum paraultunense</name>
    <dbReference type="NCBI Taxonomy" id="1278232"/>
    <lineage>
        <taxon>Bacteria</taxon>
        <taxon>Bacillati</taxon>
        <taxon>Bacillota</taxon>
        <taxon>Tissierellia</taxon>
        <taxon>Tissierellales</taxon>
        <taxon>Tepidimicrobiaceae</taxon>
        <taxon>Keratinibaculum</taxon>
    </lineage>
</organism>
<evidence type="ECO:0000256" key="1">
    <source>
        <dbReference type="ARBA" id="ARBA00023239"/>
    </source>
</evidence>
<keyword evidence="4" id="KW-1185">Reference proteome</keyword>
<comment type="caution">
    <text evidence="3">The sequence shown here is derived from an EMBL/GenBank/DDBJ whole genome shotgun (WGS) entry which is preliminary data.</text>
</comment>
<evidence type="ECO:0000313" key="3">
    <source>
        <dbReference type="EMBL" id="TCS91739.1"/>
    </source>
</evidence>